<gene>
    <name evidence="2" type="ORF">Rumeso_01320</name>
</gene>
<evidence type="ECO:0000313" key="2">
    <source>
        <dbReference type="EMBL" id="EYD77061.1"/>
    </source>
</evidence>
<protein>
    <submittedName>
        <fullName evidence="2">Uncharacterized protein</fullName>
    </submittedName>
</protein>
<sequence>MACLDGHLANPSGVPSPYGGRGRRFVYHCTQRRESPLPGLAGRTARGEEACGAASRNSLIGAA</sequence>
<accession>A0A017HRT3</accession>
<dbReference type="AlphaFoldDB" id="A0A017HRT3"/>
<comment type="caution">
    <text evidence="2">The sequence shown here is derived from an EMBL/GenBank/DDBJ whole genome shotgun (WGS) entry which is preliminary data.</text>
</comment>
<name>A0A017HRT3_9RHOB</name>
<evidence type="ECO:0000313" key="3">
    <source>
        <dbReference type="Proteomes" id="UP000019666"/>
    </source>
</evidence>
<evidence type="ECO:0000256" key="1">
    <source>
        <dbReference type="SAM" id="MobiDB-lite"/>
    </source>
</evidence>
<dbReference type="Proteomes" id="UP000019666">
    <property type="component" value="Unassembled WGS sequence"/>
</dbReference>
<feature type="region of interest" description="Disordered" evidence="1">
    <location>
        <begin position="1"/>
        <end position="20"/>
    </location>
</feature>
<dbReference type="HOGENOM" id="CLU_2883161_0_0_5"/>
<proteinExistence type="predicted"/>
<reference evidence="2 3" key="1">
    <citation type="submission" date="2013-02" db="EMBL/GenBank/DDBJ databases">
        <authorList>
            <person name="Fiebig A."/>
            <person name="Goeker M."/>
            <person name="Klenk H.-P.P."/>
        </authorList>
    </citation>
    <scope>NUCLEOTIDE SEQUENCE [LARGE SCALE GENOMIC DNA]</scope>
    <source>
        <strain evidence="2 3">DSM 19309</strain>
    </source>
</reference>
<dbReference type="STRING" id="442562.Rumeso_01320"/>
<dbReference type="EMBL" id="AOSK01000036">
    <property type="protein sequence ID" value="EYD77061.1"/>
    <property type="molecule type" value="Genomic_DNA"/>
</dbReference>
<keyword evidence="3" id="KW-1185">Reference proteome</keyword>
<organism evidence="2 3">
    <name type="scientific">Rubellimicrobium mesophilum DSM 19309</name>
    <dbReference type="NCBI Taxonomy" id="442562"/>
    <lineage>
        <taxon>Bacteria</taxon>
        <taxon>Pseudomonadati</taxon>
        <taxon>Pseudomonadota</taxon>
        <taxon>Alphaproteobacteria</taxon>
        <taxon>Rhodobacterales</taxon>
        <taxon>Roseobacteraceae</taxon>
        <taxon>Rubellimicrobium</taxon>
    </lineage>
</organism>